<dbReference type="AlphaFoldDB" id="A0AAV4VE65"/>
<reference evidence="1 2" key="1">
    <citation type="submission" date="2021-06" db="EMBL/GenBank/DDBJ databases">
        <title>Caerostris extrusa draft genome.</title>
        <authorList>
            <person name="Kono N."/>
            <person name="Arakawa K."/>
        </authorList>
    </citation>
    <scope>NUCLEOTIDE SEQUENCE [LARGE SCALE GENOMIC DNA]</scope>
</reference>
<evidence type="ECO:0000313" key="1">
    <source>
        <dbReference type="EMBL" id="GIY67770.1"/>
    </source>
</evidence>
<accession>A0AAV4VE65</accession>
<sequence>MKKNTQSIEYEYLFGWFNINPWCHCNLEQECPSYNIAVGPVNGPAFQWTLVKSSRWSVDQKVSSLEETYDFQVVSLTRLRTKFQKPRTLTTKSDIYSPKHVPL</sequence>
<evidence type="ECO:0000313" key="2">
    <source>
        <dbReference type="Proteomes" id="UP001054945"/>
    </source>
</evidence>
<name>A0AAV4VE65_CAEEX</name>
<gene>
    <name evidence="1" type="ORF">CEXT_565651</name>
</gene>
<proteinExistence type="predicted"/>
<comment type="caution">
    <text evidence="1">The sequence shown here is derived from an EMBL/GenBank/DDBJ whole genome shotgun (WGS) entry which is preliminary data.</text>
</comment>
<dbReference type="EMBL" id="BPLR01014280">
    <property type="protein sequence ID" value="GIY67770.1"/>
    <property type="molecule type" value="Genomic_DNA"/>
</dbReference>
<organism evidence="1 2">
    <name type="scientific">Caerostris extrusa</name>
    <name type="common">Bark spider</name>
    <name type="synonym">Caerostris bankana</name>
    <dbReference type="NCBI Taxonomy" id="172846"/>
    <lineage>
        <taxon>Eukaryota</taxon>
        <taxon>Metazoa</taxon>
        <taxon>Ecdysozoa</taxon>
        <taxon>Arthropoda</taxon>
        <taxon>Chelicerata</taxon>
        <taxon>Arachnida</taxon>
        <taxon>Araneae</taxon>
        <taxon>Araneomorphae</taxon>
        <taxon>Entelegynae</taxon>
        <taxon>Araneoidea</taxon>
        <taxon>Araneidae</taxon>
        <taxon>Caerostris</taxon>
    </lineage>
</organism>
<dbReference type="Proteomes" id="UP001054945">
    <property type="component" value="Unassembled WGS sequence"/>
</dbReference>
<keyword evidence="2" id="KW-1185">Reference proteome</keyword>
<protein>
    <submittedName>
        <fullName evidence="1">Uncharacterized protein</fullName>
    </submittedName>
</protein>